<accession>A0A645JFV8</accession>
<dbReference type="EMBL" id="VSSQ01140581">
    <property type="protein sequence ID" value="MPN62491.1"/>
    <property type="molecule type" value="Genomic_DNA"/>
</dbReference>
<dbReference type="Gene3D" id="3.30.70.1880">
    <property type="entry name" value="Protein of unknown function DUF881"/>
    <property type="match status" value="1"/>
</dbReference>
<name>A0A645JFV8_9ZZZZ</name>
<sequence>MKIPGPYNIKVIGNKEEIYSYMLSEGGYLSFLKIRGIRVDVYKQNEVKIMATDRKINYQYMKEFKKEK</sequence>
<proteinExistence type="predicted"/>
<organism evidence="1">
    <name type="scientific">bioreactor metagenome</name>
    <dbReference type="NCBI Taxonomy" id="1076179"/>
    <lineage>
        <taxon>unclassified sequences</taxon>
        <taxon>metagenomes</taxon>
        <taxon>ecological metagenomes</taxon>
    </lineage>
</organism>
<gene>
    <name evidence="1" type="ORF">SDC9_210240</name>
</gene>
<reference evidence="1" key="1">
    <citation type="submission" date="2019-08" db="EMBL/GenBank/DDBJ databases">
        <authorList>
            <person name="Kucharzyk K."/>
            <person name="Murdoch R.W."/>
            <person name="Higgins S."/>
            <person name="Loffler F."/>
        </authorList>
    </citation>
    <scope>NUCLEOTIDE SEQUENCE</scope>
</reference>
<comment type="caution">
    <text evidence="1">The sequence shown here is derived from an EMBL/GenBank/DDBJ whole genome shotgun (WGS) entry which is preliminary data.</text>
</comment>
<evidence type="ECO:0000313" key="1">
    <source>
        <dbReference type="EMBL" id="MPN62491.1"/>
    </source>
</evidence>
<dbReference type="Pfam" id="PF05949">
    <property type="entry name" value="DUF881"/>
    <property type="match status" value="1"/>
</dbReference>
<protein>
    <submittedName>
        <fullName evidence="1">Uncharacterized protein</fullName>
    </submittedName>
</protein>
<dbReference type="InterPro" id="IPR010273">
    <property type="entry name" value="DUF881"/>
</dbReference>
<dbReference type="AlphaFoldDB" id="A0A645JFV8"/>